<evidence type="ECO:0000313" key="6">
    <source>
        <dbReference type="EMBL" id="KAH8358950.1"/>
    </source>
</evidence>
<dbReference type="InterPro" id="IPR029058">
    <property type="entry name" value="AB_hydrolase_fold"/>
</dbReference>
<evidence type="ECO:0000259" key="5">
    <source>
        <dbReference type="Pfam" id="PF00151"/>
    </source>
</evidence>
<name>A0AAD4JSW1_9MUSC</name>
<dbReference type="InterPro" id="IPR013818">
    <property type="entry name" value="Lipase"/>
</dbReference>
<keyword evidence="7" id="KW-1185">Reference proteome</keyword>
<evidence type="ECO:0000313" key="7">
    <source>
        <dbReference type="Proteomes" id="UP001200034"/>
    </source>
</evidence>
<accession>A0AAD4JSW1</accession>
<protein>
    <recommendedName>
        <fullName evidence="5">Lipase domain-containing protein</fullName>
    </recommendedName>
</protein>
<feature type="domain" description="Lipase" evidence="5">
    <location>
        <begin position="17"/>
        <end position="262"/>
    </location>
</feature>
<evidence type="ECO:0000256" key="3">
    <source>
        <dbReference type="ARBA" id="ARBA00022525"/>
    </source>
</evidence>
<dbReference type="EMBL" id="JAJJHW010003409">
    <property type="protein sequence ID" value="KAH8358950.1"/>
    <property type="molecule type" value="Genomic_DNA"/>
</dbReference>
<comment type="caution">
    <text evidence="6">The sequence shown here is derived from an EMBL/GenBank/DDBJ whole genome shotgun (WGS) entry which is preliminary data.</text>
</comment>
<dbReference type="GO" id="GO:0017171">
    <property type="term" value="F:serine hydrolase activity"/>
    <property type="evidence" value="ECO:0007669"/>
    <property type="project" value="TreeGrafter"/>
</dbReference>
<dbReference type="FunFam" id="3.40.50.1820:FF:000076">
    <property type="entry name" value="phospholipase A1"/>
    <property type="match status" value="1"/>
</dbReference>
<dbReference type="Pfam" id="PF00151">
    <property type="entry name" value="Lipase"/>
    <property type="match status" value="1"/>
</dbReference>
<evidence type="ECO:0000256" key="2">
    <source>
        <dbReference type="ARBA" id="ARBA00010701"/>
    </source>
</evidence>
<dbReference type="SUPFAM" id="SSF53474">
    <property type="entry name" value="alpha/beta-Hydrolases"/>
    <property type="match status" value="1"/>
</dbReference>
<comment type="subcellular location">
    <subcellularLocation>
        <location evidence="1">Secreted</location>
    </subcellularLocation>
</comment>
<reference evidence="6" key="1">
    <citation type="journal article" date="2021" name="Mol. Ecol. Resour.">
        <title>Phylogenomic analyses of the genus Drosophila reveals genomic signals of climate adaptation.</title>
        <authorList>
            <person name="Li F."/>
            <person name="Rane R.V."/>
            <person name="Luria V."/>
            <person name="Xiong Z."/>
            <person name="Chen J."/>
            <person name="Li Z."/>
            <person name="Catullo R.A."/>
            <person name="Griffin P.C."/>
            <person name="Schiffer M."/>
            <person name="Pearce S."/>
            <person name="Lee S.F."/>
            <person name="McElroy K."/>
            <person name="Stocker A."/>
            <person name="Shirriffs J."/>
            <person name="Cockerell F."/>
            <person name="Coppin C."/>
            <person name="Sgro C.M."/>
            <person name="Karger A."/>
            <person name="Cain J.W."/>
            <person name="Weber J.A."/>
            <person name="Santpere G."/>
            <person name="Kirschner M.W."/>
            <person name="Hoffmann A.A."/>
            <person name="Oakeshott J.G."/>
            <person name="Zhang G."/>
        </authorList>
    </citation>
    <scope>NUCLEOTIDE SEQUENCE</scope>
    <source>
        <strain evidence="6">BGI-SZ-2011g</strain>
    </source>
</reference>
<dbReference type="InterPro" id="IPR033906">
    <property type="entry name" value="Lipase_N"/>
</dbReference>
<dbReference type="Proteomes" id="UP001200034">
    <property type="component" value="Unassembled WGS sequence"/>
</dbReference>
<dbReference type="PRINTS" id="PR00821">
    <property type="entry name" value="TAGLIPASE"/>
</dbReference>
<dbReference type="GO" id="GO:0005615">
    <property type="term" value="C:extracellular space"/>
    <property type="evidence" value="ECO:0007669"/>
    <property type="project" value="TreeGrafter"/>
</dbReference>
<dbReference type="GO" id="GO:0016298">
    <property type="term" value="F:lipase activity"/>
    <property type="evidence" value="ECO:0007669"/>
    <property type="project" value="InterPro"/>
</dbReference>
<organism evidence="6 7">
    <name type="scientific">Drosophila rubida</name>
    <dbReference type="NCBI Taxonomy" id="30044"/>
    <lineage>
        <taxon>Eukaryota</taxon>
        <taxon>Metazoa</taxon>
        <taxon>Ecdysozoa</taxon>
        <taxon>Arthropoda</taxon>
        <taxon>Hexapoda</taxon>
        <taxon>Insecta</taxon>
        <taxon>Pterygota</taxon>
        <taxon>Neoptera</taxon>
        <taxon>Endopterygota</taxon>
        <taxon>Diptera</taxon>
        <taxon>Brachycera</taxon>
        <taxon>Muscomorpha</taxon>
        <taxon>Ephydroidea</taxon>
        <taxon>Drosophilidae</taxon>
        <taxon>Drosophila</taxon>
    </lineage>
</organism>
<feature type="non-terminal residue" evidence="6">
    <location>
        <position position="263"/>
    </location>
</feature>
<dbReference type="Gene3D" id="3.40.50.1820">
    <property type="entry name" value="alpha/beta hydrolase"/>
    <property type="match status" value="1"/>
</dbReference>
<evidence type="ECO:0000256" key="1">
    <source>
        <dbReference type="ARBA" id="ARBA00004613"/>
    </source>
</evidence>
<dbReference type="PANTHER" id="PTHR11610:SF150">
    <property type="entry name" value="FI01825P-RELATED"/>
    <property type="match status" value="1"/>
</dbReference>
<keyword evidence="3" id="KW-0964">Secreted</keyword>
<dbReference type="AlphaFoldDB" id="A0AAD4JSW1"/>
<dbReference type="GO" id="GO:0016042">
    <property type="term" value="P:lipid catabolic process"/>
    <property type="evidence" value="ECO:0007669"/>
    <property type="project" value="TreeGrafter"/>
</dbReference>
<gene>
    <name evidence="6" type="ORF">KR093_003443</name>
</gene>
<dbReference type="InterPro" id="IPR000734">
    <property type="entry name" value="TAG_lipase"/>
</dbReference>
<evidence type="ECO:0000256" key="4">
    <source>
        <dbReference type="RuleBase" id="RU004262"/>
    </source>
</evidence>
<sequence length="263" mass="29050">MPDGSWMSLMDGEALKELQSDVTFYLYTHNNRKDGQQIKADDDESIHSSHFDGERATKFVIHGWKGTYKDSMNKWITSAWLSRGDFNIIVVDWAASRTENYVSAAKAVASAGYKVGELIEHLQRSFHLELDKLEVIGHSLGAHVAGFAGKKVAESGEQIHAIVGLDPAMPLFSWNKPEKRLASTDAFYVESIQTNGGKLGYVKPIGRGTFYPNGGKRQPGCGDDLDGLCAHTRSVTYYVEAVERDNFGSIRCADYEAAIAMDC</sequence>
<dbReference type="PANTHER" id="PTHR11610">
    <property type="entry name" value="LIPASE"/>
    <property type="match status" value="1"/>
</dbReference>
<proteinExistence type="inferred from homology"/>
<dbReference type="CDD" id="cd00707">
    <property type="entry name" value="Pancreat_lipase_like"/>
    <property type="match status" value="1"/>
</dbReference>
<comment type="similarity">
    <text evidence="2 4">Belongs to the AB hydrolase superfamily. Lipase family.</text>
</comment>